<keyword evidence="3" id="KW-0812">Transmembrane</keyword>
<organism evidence="5 6">
    <name type="scientific">Inquilinus ginsengisoli</name>
    <dbReference type="NCBI Taxonomy" id="363840"/>
    <lineage>
        <taxon>Bacteria</taxon>
        <taxon>Pseudomonadati</taxon>
        <taxon>Pseudomonadota</taxon>
        <taxon>Alphaproteobacteria</taxon>
        <taxon>Rhodospirillales</taxon>
        <taxon>Rhodospirillaceae</taxon>
        <taxon>Inquilinus</taxon>
    </lineage>
</organism>
<feature type="domain" description="Thioredoxin" evidence="4">
    <location>
        <begin position="46"/>
        <end position="207"/>
    </location>
</feature>
<evidence type="ECO:0000259" key="4">
    <source>
        <dbReference type="PROSITE" id="PS51352"/>
    </source>
</evidence>
<evidence type="ECO:0000256" key="3">
    <source>
        <dbReference type="SAM" id="Phobius"/>
    </source>
</evidence>
<keyword evidence="6" id="KW-1185">Reference proteome</keyword>
<dbReference type="PANTHER" id="PTHR12151:SF25">
    <property type="entry name" value="LINALOOL DEHYDRATASE_ISOMERASE DOMAIN-CONTAINING PROTEIN"/>
    <property type="match status" value="1"/>
</dbReference>
<dbReference type="InterPro" id="IPR013766">
    <property type="entry name" value="Thioredoxin_domain"/>
</dbReference>
<accession>A0ABU1JWP2</accession>
<dbReference type="EMBL" id="JAVDPW010000009">
    <property type="protein sequence ID" value="MDR6292439.1"/>
    <property type="molecule type" value="Genomic_DNA"/>
</dbReference>
<dbReference type="Pfam" id="PF02630">
    <property type="entry name" value="SCO1-SenC"/>
    <property type="match status" value="1"/>
</dbReference>
<evidence type="ECO:0000313" key="6">
    <source>
        <dbReference type="Proteomes" id="UP001262410"/>
    </source>
</evidence>
<dbReference type="PANTHER" id="PTHR12151">
    <property type="entry name" value="ELECTRON TRANSPORT PROTIN SCO1/SENC FAMILY MEMBER"/>
    <property type="match status" value="1"/>
</dbReference>
<dbReference type="Gene3D" id="3.40.30.10">
    <property type="entry name" value="Glutaredoxin"/>
    <property type="match status" value="1"/>
</dbReference>
<dbReference type="SUPFAM" id="SSF52833">
    <property type="entry name" value="Thioredoxin-like"/>
    <property type="match status" value="1"/>
</dbReference>
<dbReference type="Proteomes" id="UP001262410">
    <property type="component" value="Unassembled WGS sequence"/>
</dbReference>
<evidence type="ECO:0000313" key="5">
    <source>
        <dbReference type="EMBL" id="MDR6292439.1"/>
    </source>
</evidence>
<sequence length="207" mass="22177">MTRGGRPVEMWKKRILRILVLAVPAIAIAAAVAFWLGPPGGRGGVGQFGSVGGPIALVDPAGKPVTEKDFAGRYALVFFGYTTCPDVCPTELSAMATALDQLGPKADKVVPVFVTVDPERDTPEVVGQYAQAFSPRIVGLSGTPEQIAKAAKSFRVYYQKAPQGDGATYLMDHSAFTYLMGPEWTVLDILPPQLSPQDMAQRIARQL</sequence>
<keyword evidence="2" id="KW-0186">Copper</keyword>
<keyword evidence="3" id="KW-1133">Transmembrane helix</keyword>
<protein>
    <submittedName>
        <fullName evidence="5">Protein SCO1/2</fullName>
    </submittedName>
</protein>
<dbReference type="InterPro" id="IPR003782">
    <property type="entry name" value="SCO1/SenC"/>
</dbReference>
<proteinExistence type="inferred from homology"/>
<feature type="transmembrane region" description="Helical" evidence="3">
    <location>
        <begin position="15"/>
        <end position="37"/>
    </location>
</feature>
<comment type="similarity">
    <text evidence="1">Belongs to the SCO1/2 family.</text>
</comment>
<dbReference type="RefSeq" id="WP_309798543.1">
    <property type="nucleotide sequence ID" value="NZ_JAVDPW010000009.1"/>
</dbReference>
<comment type="caution">
    <text evidence="5">The sequence shown here is derived from an EMBL/GenBank/DDBJ whole genome shotgun (WGS) entry which is preliminary data.</text>
</comment>
<keyword evidence="3" id="KW-0472">Membrane</keyword>
<evidence type="ECO:0000256" key="1">
    <source>
        <dbReference type="ARBA" id="ARBA00010996"/>
    </source>
</evidence>
<dbReference type="InterPro" id="IPR036249">
    <property type="entry name" value="Thioredoxin-like_sf"/>
</dbReference>
<gene>
    <name evidence="5" type="ORF">E9232_004979</name>
</gene>
<evidence type="ECO:0000256" key="2">
    <source>
        <dbReference type="ARBA" id="ARBA00023008"/>
    </source>
</evidence>
<reference evidence="5 6" key="1">
    <citation type="submission" date="2023-07" db="EMBL/GenBank/DDBJ databases">
        <title>Sorghum-associated microbial communities from plants grown in Nebraska, USA.</title>
        <authorList>
            <person name="Schachtman D."/>
        </authorList>
    </citation>
    <scope>NUCLEOTIDE SEQUENCE [LARGE SCALE GENOMIC DNA]</scope>
    <source>
        <strain evidence="5 6">584</strain>
    </source>
</reference>
<name>A0ABU1JWP2_9PROT</name>
<dbReference type="PROSITE" id="PS51352">
    <property type="entry name" value="THIOREDOXIN_2"/>
    <property type="match status" value="1"/>
</dbReference>
<dbReference type="CDD" id="cd02968">
    <property type="entry name" value="SCO"/>
    <property type="match status" value="1"/>
</dbReference>